<dbReference type="PANTHER" id="PTHR12935:SF13">
    <property type="entry name" value="GAMMA-GLUTAMYLCYCLOTRANSFERASE"/>
    <property type="match status" value="1"/>
</dbReference>
<dbReference type="InterPro" id="IPR013024">
    <property type="entry name" value="GGCT-like"/>
</dbReference>
<dbReference type="EMBL" id="BEZZ01000376">
    <property type="protein sequence ID" value="GCC31601.1"/>
    <property type="molecule type" value="Genomic_DNA"/>
</dbReference>
<dbReference type="AlphaFoldDB" id="A0A401SMJ9"/>
<evidence type="ECO:0000256" key="2">
    <source>
        <dbReference type="PIRSR" id="PIRSR617939-1"/>
    </source>
</evidence>
<evidence type="ECO:0000256" key="1">
    <source>
        <dbReference type="ARBA" id="ARBA00023239"/>
    </source>
</evidence>
<dbReference type="Gene3D" id="3.10.490.10">
    <property type="entry name" value="Gamma-glutamyl cyclotransferase-like"/>
    <property type="match status" value="1"/>
</dbReference>
<dbReference type="GO" id="GO:0003839">
    <property type="term" value="F:gamma-glutamylcyclotransferase activity"/>
    <property type="evidence" value="ECO:0007669"/>
    <property type="project" value="InterPro"/>
</dbReference>
<accession>A0A401SMJ9</accession>
<dbReference type="SUPFAM" id="SSF110857">
    <property type="entry name" value="Gamma-glutamyl cyclotransferase-like"/>
    <property type="match status" value="1"/>
</dbReference>
<dbReference type="PANTHER" id="PTHR12935">
    <property type="entry name" value="GAMMA-GLUTAMYLCYCLOTRANSFERASE"/>
    <property type="match status" value="1"/>
</dbReference>
<dbReference type="OMA" id="CMIANRK"/>
<evidence type="ECO:0000256" key="4">
    <source>
        <dbReference type="SAM" id="MobiDB-lite"/>
    </source>
</evidence>
<dbReference type="InterPro" id="IPR036568">
    <property type="entry name" value="GGCT-like_sf"/>
</dbReference>
<proteinExistence type="predicted"/>
<evidence type="ECO:0000256" key="3">
    <source>
        <dbReference type="PIRSR" id="PIRSR617939-2"/>
    </source>
</evidence>
<sequence>MNSPPSPRPSRAPQKHPAPPSNMRTGTRTTRGHSPPPSRPDRDYIKRERLVHKCWSILMNGLLLLLLCMIANRKPITAMTVPLNDTKQVHTPAGEGDSFCYFGYGSNLLRERLQLQSSSAVLLGVGYLTGYKLAFGFPDLQDSRWGGGVATIIPSPEDDVWGVIWHLEAADRPSLDDQEGVKIGLYSPIQVKIQQENTGEVSCLTYQMNNFNSTLPSPLYKKVICTGAKQNGLPAEYVKKLDAIKTNNYNETTPFTIQIKMILHHLQNDTLE</sequence>
<dbReference type="STRING" id="137246.A0A401SMJ9"/>
<feature type="binding site" evidence="3">
    <location>
        <begin position="101"/>
        <end position="106"/>
    </location>
    <ligand>
        <name>substrate</name>
    </ligand>
</feature>
<protein>
    <submittedName>
        <fullName evidence="5">Uncharacterized protein</fullName>
    </submittedName>
</protein>
<dbReference type="InterPro" id="IPR017939">
    <property type="entry name" value="G-Glutamylcylcotransferase"/>
</dbReference>
<feature type="active site" description="Proton acceptor" evidence="2">
    <location>
        <position position="179"/>
    </location>
</feature>
<dbReference type="Proteomes" id="UP000287033">
    <property type="component" value="Unassembled WGS sequence"/>
</dbReference>
<gene>
    <name evidence="5" type="ORF">chiPu_0010061</name>
</gene>
<feature type="compositionally biased region" description="Pro residues" evidence="4">
    <location>
        <begin position="1"/>
        <end position="20"/>
    </location>
</feature>
<evidence type="ECO:0000313" key="6">
    <source>
        <dbReference type="Proteomes" id="UP000287033"/>
    </source>
</evidence>
<feature type="region of interest" description="Disordered" evidence="4">
    <location>
        <begin position="1"/>
        <end position="43"/>
    </location>
</feature>
<keyword evidence="1" id="KW-0456">Lyase</keyword>
<comment type="caution">
    <text evidence="5">The sequence shown here is derived from an EMBL/GenBank/DDBJ whole genome shotgun (WGS) entry which is preliminary data.</text>
</comment>
<dbReference type="Pfam" id="PF13772">
    <property type="entry name" value="AIG2_2"/>
    <property type="match status" value="1"/>
</dbReference>
<reference evidence="5 6" key="1">
    <citation type="journal article" date="2018" name="Nat. Ecol. Evol.">
        <title>Shark genomes provide insights into elasmobranch evolution and the origin of vertebrates.</title>
        <authorList>
            <person name="Hara Y"/>
            <person name="Yamaguchi K"/>
            <person name="Onimaru K"/>
            <person name="Kadota M"/>
            <person name="Koyanagi M"/>
            <person name="Keeley SD"/>
            <person name="Tatsumi K"/>
            <person name="Tanaka K"/>
            <person name="Motone F"/>
            <person name="Kageyama Y"/>
            <person name="Nozu R"/>
            <person name="Adachi N"/>
            <person name="Nishimura O"/>
            <person name="Nakagawa R"/>
            <person name="Tanegashima C"/>
            <person name="Kiyatake I"/>
            <person name="Matsumoto R"/>
            <person name="Murakumo K"/>
            <person name="Nishida K"/>
            <person name="Terakita A"/>
            <person name="Kuratani S"/>
            <person name="Sato K"/>
            <person name="Hyodo S Kuraku.S."/>
        </authorList>
    </citation>
    <scope>NUCLEOTIDE SEQUENCE [LARGE SCALE GENOMIC DNA]</scope>
</reference>
<organism evidence="5 6">
    <name type="scientific">Chiloscyllium punctatum</name>
    <name type="common">Brownbanded bambooshark</name>
    <name type="synonym">Hemiscyllium punctatum</name>
    <dbReference type="NCBI Taxonomy" id="137246"/>
    <lineage>
        <taxon>Eukaryota</taxon>
        <taxon>Metazoa</taxon>
        <taxon>Chordata</taxon>
        <taxon>Craniata</taxon>
        <taxon>Vertebrata</taxon>
        <taxon>Chondrichthyes</taxon>
        <taxon>Elasmobranchii</taxon>
        <taxon>Galeomorphii</taxon>
        <taxon>Galeoidea</taxon>
        <taxon>Orectolobiformes</taxon>
        <taxon>Hemiscylliidae</taxon>
        <taxon>Chiloscyllium</taxon>
    </lineage>
</organism>
<keyword evidence="6" id="KW-1185">Reference proteome</keyword>
<evidence type="ECO:0000313" key="5">
    <source>
        <dbReference type="EMBL" id="GCC31601.1"/>
    </source>
</evidence>
<dbReference type="CDD" id="cd06661">
    <property type="entry name" value="GGCT_like"/>
    <property type="match status" value="1"/>
</dbReference>
<name>A0A401SMJ9_CHIPU</name>
<dbReference type="OrthoDB" id="2924818at2759"/>
<feature type="binding site" evidence="3">
    <location>
        <position position="220"/>
    </location>
    <ligand>
        <name>substrate</name>
    </ligand>
</feature>